<dbReference type="Proteomes" id="UP000283255">
    <property type="component" value="Unassembled WGS sequence"/>
</dbReference>
<dbReference type="Gene3D" id="2.40.50.870">
    <property type="entry name" value="Protein of unknown function (DUF3299)"/>
    <property type="match status" value="1"/>
</dbReference>
<reference evidence="2 3" key="1">
    <citation type="submission" date="2018-09" db="EMBL/GenBank/DDBJ databases">
        <authorList>
            <person name="Wang F."/>
        </authorList>
    </citation>
    <scope>NUCLEOTIDE SEQUENCE [LARGE SCALE GENOMIC DNA]</scope>
    <source>
        <strain evidence="2 3">PLHSC7-2</strain>
    </source>
</reference>
<keyword evidence="1" id="KW-0732">Signal</keyword>
<dbReference type="RefSeq" id="WP_119911564.1">
    <property type="nucleotide sequence ID" value="NZ_QZCH01000021.1"/>
</dbReference>
<keyword evidence="3" id="KW-1185">Reference proteome</keyword>
<gene>
    <name evidence="2" type="ORF">D1Z90_14825</name>
</gene>
<feature type="chain" id="PRO_5019213789" evidence="1">
    <location>
        <begin position="21"/>
        <end position="161"/>
    </location>
</feature>
<dbReference type="OrthoDB" id="9784998at2"/>
<reference evidence="2 3" key="2">
    <citation type="submission" date="2019-01" db="EMBL/GenBank/DDBJ databases">
        <title>Motilimonas pumilus sp. nov., isolated from the gut of sea cucumber (Apostichopus japonicus).</title>
        <authorList>
            <person name="Wang F.-Q."/>
            <person name="Ren L.-H."/>
            <person name="Lin Y.-W."/>
            <person name="Sun G.-H."/>
            <person name="Du Z.-J."/>
            <person name="Zhao J.-X."/>
            <person name="Liu X.-J."/>
            <person name="Liu L.-J."/>
        </authorList>
    </citation>
    <scope>NUCLEOTIDE SEQUENCE [LARGE SCALE GENOMIC DNA]</scope>
    <source>
        <strain evidence="2 3">PLHSC7-2</strain>
    </source>
</reference>
<evidence type="ECO:0000313" key="3">
    <source>
        <dbReference type="Proteomes" id="UP000283255"/>
    </source>
</evidence>
<evidence type="ECO:0000313" key="2">
    <source>
        <dbReference type="EMBL" id="RJG42056.1"/>
    </source>
</evidence>
<name>A0A418YC60_9GAMM</name>
<sequence>MKTSFSFAALLWLCSFAAAAAVQTMTWEELLPEEERLKQQQAAPVVSHDGAPVNMEQNLVGETRKDLNGKKVRLPGFVVPLEGDETKITEFFLVPYFGACIHVPPPPPNQIIYVKYPEGAPIDDLWGAIWIEGTIKAESMSNDLATVGYTMEGLSVEVYED</sequence>
<dbReference type="InterPro" id="IPR021727">
    <property type="entry name" value="DUF3299"/>
</dbReference>
<protein>
    <submittedName>
        <fullName evidence="2">DUF3299 domain-containing protein</fullName>
    </submittedName>
</protein>
<dbReference type="AlphaFoldDB" id="A0A418YC60"/>
<organism evidence="2 3">
    <name type="scientific">Motilimonas pumila</name>
    <dbReference type="NCBI Taxonomy" id="2303987"/>
    <lineage>
        <taxon>Bacteria</taxon>
        <taxon>Pseudomonadati</taxon>
        <taxon>Pseudomonadota</taxon>
        <taxon>Gammaproteobacteria</taxon>
        <taxon>Alteromonadales</taxon>
        <taxon>Alteromonadales genera incertae sedis</taxon>
        <taxon>Motilimonas</taxon>
    </lineage>
</organism>
<evidence type="ECO:0000256" key="1">
    <source>
        <dbReference type="SAM" id="SignalP"/>
    </source>
</evidence>
<feature type="signal peptide" evidence="1">
    <location>
        <begin position="1"/>
        <end position="20"/>
    </location>
</feature>
<accession>A0A418YC60</accession>
<dbReference type="EMBL" id="QZCH01000021">
    <property type="protein sequence ID" value="RJG42056.1"/>
    <property type="molecule type" value="Genomic_DNA"/>
</dbReference>
<comment type="caution">
    <text evidence="2">The sequence shown here is derived from an EMBL/GenBank/DDBJ whole genome shotgun (WGS) entry which is preliminary data.</text>
</comment>
<proteinExistence type="predicted"/>
<dbReference type="Pfam" id="PF11736">
    <property type="entry name" value="DUF3299"/>
    <property type="match status" value="1"/>
</dbReference>